<feature type="region of interest" description="Disordered" evidence="2">
    <location>
        <begin position="115"/>
        <end position="185"/>
    </location>
</feature>
<keyword evidence="4" id="KW-1185">Reference proteome</keyword>
<dbReference type="EMBL" id="NAJN01000324">
    <property type="protein sequence ID" value="TKA74967.1"/>
    <property type="molecule type" value="Genomic_DNA"/>
</dbReference>
<evidence type="ECO:0000256" key="2">
    <source>
        <dbReference type="SAM" id="MobiDB-lite"/>
    </source>
</evidence>
<dbReference type="AlphaFoldDB" id="A0A4U0XFV7"/>
<reference evidence="3 4" key="1">
    <citation type="submission" date="2017-03" db="EMBL/GenBank/DDBJ databases">
        <title>Genomes of endolithic fungi from Antarctica.</title>
        <authorList>
            <person name="Coleine C."/>
            <person name="Masonjones S."/>
            <person name="Stajich J.E."/>
        </authorList>
    </citation>
    <scope>NUCLEOTIDE SEQUENCE [LARGE SCALE GENOMIC DNA]</scope>
    <source>
        <strain evidence="3 4">CCFEE 5187</strain>
    </source>
</reference>
<dbReference type="SUPFAM" id="SSF52833">
    <property type="entry name" value="Thioredoxin-like"/>
    <property type="match status" value="1"/>
</dbReference>
<organism evidence="3 4">
    <name type="scientific">Cryomyces minteri</name>
    <dbReference type="NCBI Taxonomy" id="331657"/>
    <lineage>
        <taxon>Eukaryota</taxon>
        <taxon>Fungi</taxon>
        <taxon>Dikarya</taxon>
        <taxon>Ascomycota</taxon>
        <taxon>Pezizomycotina</taxon>
        <taxon>Dothideomycetes</taxon>
        <taxon>Dothideomycetes incertae sedis</taxon>
        <taxon>Cryomyces</taxon>
    </lineage>
</organism>
<comment type="caution">
    <text evidence="3">The sequence shown here is derived from an EMBL/GenBank/DDBJ whole genome shotgun (WGS) entry which is preliminary data.</text>
</comment>
<dbReference type="PANTHER" id="PTHR36417">
    <property type="entry name" value="SELENOPROTEIN DOMAIN PROTEIN (AFU_ORTHOLOGUE AFUA_1G05220)"/>
    <property type="match status" value="1"/>
</dbReference>
<dbReference type="Pfam" id="PF10262">
    <property type="entry name" value="Rdx"/>
    <property type="match status" value="1"/>
</dbReference>
<protein>
    <submittedName>
        <fullName evidence="3">Uncharacterized protein</fullName>
    </submittedName>
</protein>
<dbReference type="Proteomes" id="UP000308768">
    <property type="component" value="Unassembled WGS sequence"/>
</dbReference>
<evidence type="ECO:0000256" key="1">
    <source>
        <dbReference type="ARBA" id="ARBA00023284"/>
    </source>
</evidence>
<dbReference type="OrthoDB" id="60822at2759"/>
<evidence type="ECO:0000313" key="4">
    <source>
        <dbReference type="Proteomes" id="UP000308768"/>
    </source>
</evidence>
<feature type="compositionally biased region" description="Basic and acidic residues" evidence="2">
    <location>
        <begin position="116"/>
        <end position="142"/>
    </location>
</feature>
<feature type="compositionally biased region" description="Basic and acidic residues" evidence="2">
    <location>
        <begin position="150"/>
        <end position="165"/>
    </location>
</feature>
<keyword evidence="1" id="KW-0676">Redox-active center</keyword>
<evidence type="ECO:0000313" key="3">
    <source>
        <dbReference type="EMBL" id="TKA74967.1"/>
    </source>
</evidence>
<gene>
    <name evidence="3" type="ORF">B0A49_03881</name>
</gene>
<dbReference type="Gene3D" id="3.40.30.10">
    <property type="entry name" value="Glutaredoxin"/>
    <property type="match status" value="1"/>
</dbReference>
<dbReference type="PANTHER" id="PTHR36417:SF2">
    <property type="entry name" value="SELENOPROTEIN DOMAIN PROTEIN (AFU_ORTHOLOGUE AFUA_1G05220)"/>
    <property type="match status" value="1"/>
</dbReference>
<name>A0A4U0XFV7_9PEZI</name>
<sequence length="208" mass="23055">MQMDVEGRIYCVFWSTARLTAARPNQFAQELLSTFSTAIGEVALIPATGGIFTVHLTYHPLRSSTSPENASYVIKENQIANEDVETQHVLVWDRKAEGGFPETKILKQRIRNFIEPGRDLGHSDKPSTKPAEKSKGDQDVQRDTPGAEAAQERTGTRDAGIRRNPDGSVCTTRMEGAGFNDAEERKRRNLRFLSSVKKGDNGHIVVAD</sequence>
<accession>A0A4U0XFV7</accession>
<proteinExistence type="predicted"/>
<dbReference type="InterPro" id="IPR036249">
    <property type="entry name" value="Thioredoxin-like_sf"/>
</dbReference>
<dbReference type="InterPro" id="IPR011893">
    <property type="entry name" value="Selenoprotein_Rdx-typ"/>
</dbReference>